<accession>A0A9P6URQ9</accession>
<dbReference type="EMBL" id="JAAAIN010000311">
    <property type="protein sequence ID" value="KAG0316338.1"/>
    <property type="molecule type" value="Genomic_DNA"/>
</dbReference>
<sequence>MHSILVHRTNLIILLLNNNNNLNTNRTTSSKYNGSTSRSNSIINYINSGTDYLWTMLVPITPYGLNWPAKHWSSSAANDEVIDLT</sequence>
<name>A0A9P6URQ9_9FUNG</name>
<dbReference type="AlphaFoldDB" id="A0A9P6URQ9"/>
<dbReference type="Proteomes" id="UP000823405">
    <property type="component" value="Unassembled WGS sequence"/>
</dbReference>
<comment type="caution">
    <text evidence="1">The sequence shown here is derived from an EMBL/GenBank/DDBJ whole genome shotgun (WGS) entry which is preliminary data.</text>
</comment>
<protein>
    <submittedName>
        <fullName evidence="1">Uncharacterized protein</fullName>
    </submittedName>
</protein>
<reference evidence="1" key="1">
    <citation type="journal article" date="2020" name="Fungal Divers.">
        <title>Resolving the Mortierellaceae phylogeny through synthesis of multi-gene phylogenetics and phylogenomics.</title>
        <authorList>
            <person name="Vandepol N."/>
            <person name="Liber J."/>
            <person name="Desiro A."/>
            <person name="Na H."/>
            <person name="Kennedy M."/>
            <person name="Barry K."/>
            <person name="Grigoriev I.V."/>
            <person name="Miller A.N."/>
            <person name="O'Donnell K."/>
            <person name="Stajich J.E."/>
            <person name="Bonito G."/>
        </authorList>
    </citation>
    <scope>NUCLEOTIDE SEQUENCE</scope>
    <source>
        <strain evidence="1">NVP60</strain>
    </source>
</reference>
<gene>
    <name evidence="1" type="ORF">BGZ97_007029</name>
</gene>
<keyword evidence="2" id="KW-1185">Reference proteome</keyword>
<evidence type="ECO:0000313" key="1">
    <source>
        <dbReference type="EMBL" id="KAG0316338.1"/>
    </source>
</evidence>
<evidence type="ECO:0000313" key="2">
    <source>
        <dbReference type="Proteomes" id="UP000823405"/>
    </source>
</evidence>
<proteinExistence type="predicted"/>
<organism evidence="1 2">
    <name type="scientific">Linnemannia gamsii</name>
    <dbReference type="NCBI Taxonomy" id="64522"/>
    <lineage>
        <taxon>Eukaryota</taxon>
        <taxon>Fungi</taxon>
        <taxon>Fungi incertae sedis</taxon>
        <taxon>Mucoromycota</taxon>
        <taxon>Mortierellomycotina</taxon>
        <taxon>Mortierellomycetes</taxon>
        <taxon>Mortierellales</taxon>
        <taxon>Mortierellaceae</taxon>
        <taxon>Linnemannia</taxon>
    </lineage>
</organism>